<organism evidence="1">
    <name type="scientific">marine sediment metagenome</name>
    <dbReference type="NCBI Taxonomy" id="412755"/>
    <lineage>
        <taxon>unclassified sequences</taxon>
        <taxon>metagenomes</taxon>
        <taxon>ecological metagenomes</taxon>
    </lineage>
</organism>
<dbReference type="EMBL" id="LAZR01011609">
    <property type="protein sequence ID" value="KKM60795.1"/>
    <property type="molecule type" value="Genomic_DNA"/>
</dbReference>
<proteinExistence type="predicted"/>
<sequence>MKEEQIIKLLEKAKTAISRLLFSYNRHWIKMSLDKCSGTSPSEIAGSIVNAEETAEAIKIALLEADKPETEPCTMCEGSRKIEENPESIKGYTMITCPRCKGTGIEPEEIDGLESYVCDKVFPIVAVNKQSDIIPLYTKAYWFRDEMGERAPGTLARSSGWAV</sequence>
<dbReference type="InterPro" id="IPR053738">
    <property type="entry name" value="Lambda_capsid_assembly"/>
</dbReference>
<evidence type="ECO:0000313" key="1">
    <source>
        <dbReference type="EMBL" id="KKM60795.1"/>
    </source>
</evidence>
<dbReference type="AlphaFoldDB" id="A0A0F9L9T8"/>
<reference evidence="1" key="1">
    <citation type="journal article" date="2015" name="Nature">
        <title>Complex archaea that bridge the gap between prokaryotes and eukaryotes.</title>
        <authorList>
            <person name="Spang A."/>
            <person name="Saw J.H."/>
            <person name="Jorgensen S.L."/>
            <person name="Zaremba-Niedzwiedzka K."/>
            <person name="Martijn J."/>
            <person name="Lind A.E."/>
            <person name="van Eijk R."/>
            <person name="Schleper C."/>
            <person name="Guy L."/>
            <person name="Ettema T.J."/>
        </authorList>
    </citation>
    <scope>NUCLEOTIDE SEQUENCE</scope>
</reference>
<comment type="caution">
    <text evidence="1">The sequence shown here is derived from an EMBL/GenBank/DDBJ whole genome shotgun (WGS) entry which is preliminary data.</text>
</comment>
<name>A0A0F9L9T8_9ZZZZ</name>
<feature type="non-terminal residue" evidence="1">
    <location>
        <position position="163"/>
    </location>
</feature>
<accession>A0A0F9L9T8</accession>
<gene>
    <name evidence="1" type="ORF">LCGC14_1538300</name>
</gene>
<protein>
    <submittedName>
        <fullName evidence="1">Uncharacterized protein</fullName>
    </submittedName>
</protein>
<dbReference type="Gene3D" id="3.90.1690.10">
    <property type="entry name" value="phage-related protein like domain"/>
    <property type="match status" value="1"/>
</dbReference>